<dbReference type="SMART" id="SM00460">
    <property type="entry name" value="TGc"/>
    <property type="match status" value="1"/>
</dbReference>
<evidence type="ECO:0000259" key="2">
    <source>
        <dbReference type="SMART" id="SM00460"/>
    </source>
</evidence>
<evidence type="ECO:0000313" key="4">
    <source>
        <dbReference type="Proteomes" id="UP001292182"/>
    </source>
</evidence>
<protein>
    <submittedName>
        <fullName evidence="3">Transglutaminase family protein</fullName>
    </submittedName>
</protein>
<keyword evidence="1" id="KW-0812">Transmembrane</keyword>
<organism evidence="3 4">
    <name type="scientific">Sphingomonas sanguinis</name>
    <dbReference type="NCBI Taxonomy" id="33051"/>
    <lineage>
        <taxon>Bacteria</taxon>
        <taxon>Pseudomonadati</taxon>
        <taxon>Pseudomonadota</taxon>
        <taxon>Alphaproteobacteria</taxon>
        <taxon>Sphingomonadales</taxon>
        <taxon>Sphingomonadaceae</taxon>
        <taxon>Sphingomonas</taxon>
    </lineage>
</organism>
<keyword evidence="1" id="KW-1133">Transmembrane helix</keyword>
<dbReference type="PANTHER" id="PTHR33490">
    <property type="entry name" value="BLR5614 PROTEIN-RELATED"/>
    <property type="match status" value="1"/>
</dbReference>
<feature type="transmembrane region" description="Helical" evidence="1">
    <location>
        <begin position="244"/>
        <end position="266"/>
    </location>
</feature>
<dbReference type="InterPro" id="IPR002931">
    <property type="entry name" value="Transglutaminase-like"/>
</dbReference>
<feature type="domain" description="Transglutaminase-like" evidence="2">
    <location>
        <begin position="172"/>
        <end position="238"/>
    </location>
</feature>
<dbReference type="Pfam" id="PF08379">
    <property type="entry name" value="Bact_transglu_N"/>
    <property type="match status" value="1"/>
</dbReference>
<dbReference type="Pfam" id="PF01841">
    <property type="entry name" value="Transglut_core"/>
    <property type="match status" value="1"/>
</dbReference>
<dbReference type="SUPFAM" id="SSF54001">
    <property type="entry name" value="Cysteine proteinases"/>
    <property type="match status" value="1"/>
</dbReference>
<gene>
    <name evidence="3" type="ORF">N4G62_13815</name>
</gene>
<evidence type="ECO:0000313" key="3">
    <source>
        <dbReference type="EMBL" id="MDZ7283100.1"/>
    </source>
</evidence>
<dbReference type="EMBL" id="JAOBTW010000016">
    <property type="protein sequence ID" value="MDZ7283100.1"/>
    <property type="molecule type" value="Genomic_DNA"/>
</dbReference>
<dbReference type="Gene3D" id="3.10.620.30">
    <property type="match status" value="1"/>
</dbReference>
<keyword evidence="4" id="KW-1185">Reference proteome</keyword>
<dbReference type="RefSeq" id="WP_322539876.1">
    <property type="nucleotide sequence ID" value="NZ_JAOBTW010000016.1"/>
</dbReference>
<evidence type="ECO:0000256" key="1">
    <source>
        <dbReference type="SAM" id="Phobius"/>
    </source>
</evidence>
<proteinExistence type="predicted"/>
<dbReference type="InterPro" id="IPR038765">
    <property type="entry name" value="Papain-like_cys_pep_sf"/>
</dbReference>
<accession>A0ABU5LT42</accession>
<comment type="caution">
    <text evidence="3">The sequence shown here is derived from an EMBL/GenBank/DDBJ whole genome shotgun (WGS) entry which is preliminary data.</text>
</comment>
<dbReference type="InterPro" id="IPR013589">
    <property type="entry name" value="Bac_transglu_N"/>
</dbReference>
<dbReference type="PANTHER" id="PTHR33490:SF1">
    <property type="entry name" value="SLL1233 PROTEIN"/>
    <property type="match status" value="1"/>
</dbReference>
<keyword evidence="1" id="KW-0472">Membrane</keyword>
<sequence>MRLRIRHRTVYRYTRPVRFSDHRLLVTPRATRDVAIIWSSVQIDPAAALVWSEDAAGNTVALALIAEAAATLTIEAEHEVLHSAEPYPVFRLDPAAHRYPFAYASDDRALFGPGLLGGDADQDEDQARWLAEFRAAAPDDTLRLLNALNEAVGAAIAYRTRDEEGTQSPSRTLALRSGSCRDLAALFLWAVRRLGFPARAVSGYLFDPGMAAGDVGATHAWCEVFLPGAGWIAFDPTQRRIGGAGLVATAVGVISAAVLPVIGGFVGDAAAFASMDASVVVEALDANASV</sequence>
<name>A0ABU5LT42_9SPHN</name>
<dbReference type="Proteomes" id="UP001292182">
    <property type="component" value="Unassembled WGS sequence"/>
</dbReference>
<reference evidence="4" key="1">
    <citation type="submission" date="2023-07" db="EMBL/GenBank/DDBJ databases">
        <title>Whole genome sequence analysis of rice epiphytic Sphingomonas sanguinis OsEp_Plm_15B2.</title>
        <authorList>
            <person name="Sahu K.P."/>
            <person name="Asharani P."/>
            <person name="Reddy B."/>
            <person name="Kumar A."/>
        </authorList>
    </citation>
    <scope>NUCLEOTIDE SEQUENCE [LARGE SCALE GENOMIC DNA]</scope>
    <source>
        <strain evidence="4">OsEp_Plm_15B2</strain>
    </source>
</reference>